<protein>
    <submittedName>
        <fullName evidence="9">Cell division cycle protein 23 homolog</fullName>
    </submittedName>
</protein>
<keyword evidence="10" id="KW-1185">Reference proteome</keyword>
<dbReference type="InParanoid" id="F6VN41"/>
<dbReference type="GO" id="GO:0016567">
    <property type="term" value="P:protein ubiquitination"/>
    <property type="evidence" value="ECO:0000318"/>
    <property type="project" value="GO_Central"/>
</dbReference>
<dbReference type="SMART" id="SM00028">
    <property type="entry name" value="TPR"/>
    <property type="match status" value="4"/>
</dbReference>
<dbReference type="SUPFAM" id="SSF48452">
    <property type="entry name" value="TPR-like"/>
    <property type="match status" value="1"/>
</dbReference>
<dbReference type="GO" id="GO:0045842">
    <property type="term" value="P:positive regulation of mitotic metaphase/anaphase transition"/>
    <property type="evidence" value="ECO:0000318"/>
    <property type="project" value="GO_Central"/>
</dbReference>
<dbReference type="PROSITE" id="PS50005">
    <property type="entry name" value="TPR"/>
    <property type="match status" value="3"/>
</dbReference>
<feature type="repeat" description="TPR" evidence="7">
    <location>
        <begin position="398"/>
        <end position="431"/>
    </location>
</feature>
<dbReference type="HOGENOM" id="CLU_018320_3_0_1"/>
<dbReference type="Pfam" id="PF13181">
    <property type="entry name" value="TPR_8"/>
    <property type="match status" value="3"/>
</dbReference>
<gene>
    <name evidence="9" type="primary">LOC100182501</name>
</gene>
<evidence type="ECO:0000256" key="1">
    <source>
        <dbReference type="ARBA" id="ARBA00022618"/>
    </source>
</evidence>
<evidence type="ECO:0000256" key="7">
    <source>
        <dbReference type="PROSITE-ProRule" id="PRU00339"/>
    </source>
</evidence>
<dbReference type="PANTHER" id="PTHR12558">
    <property type="entry name" value="CELL DIVISION CYCLE 16,23,27"/>
    <property type="match status" value="1"/>
</dbReference>
<dbReference type="Pfam" id="PF04049">
    <property type="entry name" value="ANAPC8"/>
    <property type="match status" value="1"/>
</dbReference>
<dbReference type="GO" id="GO:0051301">
    <property type="term" value="P:cell division"/>
    <property type="evidence" value="ECO:0000318"/>
    <property type="project" value="GO_Central"/>
</dbReference>
<dbReference type="GO" id="GO:0031145">
    <property type="term" value="P:anaphase-promoting complex-dependent catabolic process"/>
    <property type="evidence" value="ECO:0000318"/>
    <property type="project" value="GO_Central"/>
</dbReference>
<evidence type="ECO:0000313" key="9">
    <source>
        <dbReference type="Ensembl" id="ENSCINP00000014260.3"/>
    </source>
</evidence>
<evidence type="ECO:0000256" key="2">
    <source>
        <dbReference type="ARBA" id="ARBA00022737"/>
    </source>
</evidence>
<keyword evidence="3" id="KW-0498">Mitosis</keyword>
<dbReference type="Ensembl" id="ENSCINT00000014260.3">
    <property type="protein sequence ID" value="ENSCINP00000014260.3"/>
    <property type="gene ID" value="ENSCING00000006939.3"/>
</dbReference>
<feature type="repeat" description="TPR" evidence="7">
    <location>
        <begin position="330"/>
        <end position="363"/>
    </location>
</feature>
<dbReference type="InterPro" id="IPR019734">
    <property type="entry name" value="TPR_rpt"/>
</dbReference>
<dbReference type="InterPro" id="IPR007192">
    <property type="entry name" value="APC8"/>
</dbReference>
<dbReference type="EMBL" id="EAAA01002746">
    <property type="status" value="NOT_ANNOTATED_CDS"/>
    <property type="molecule type" value="Genomic_DNA"/>
</dbReference>
<reference evidence="9" key="2">
    <citation type="journal article" date="2008" name="Genome Biol.">
        <title>Improved genome assembly and evidence-based global gene model set for the chordate Ciona intestinalis: new insight into intron and operon populations.</title>
        <authorList>
            <person name="Satou Y."/>
            <person name="Mineta K."/>
            <person name="Ogasawara M."/>
            <person name="Sasakura Y."/>
            <person name="Shoguchi E."/>
            <person name="Ueno K."/>
            <person name="Yamada L."/>
            <person name="Matsumoto J."/>
            <person name="Wasserscheid J."/>
            <person name="Dewar K."/>
            <person name="Wiley G.B."/>
            <person name="Macmil S.L."/>
            <person name="Roe B.A."/>
            <person name="Zeller R.W."/>
            <person name="Hastings K.E."/>
            <person name="Lemaire P."/>
            <person name="Lindquist E."/>
            <person name="Endo T."/>
            <person name="Hotta K."/>
            <person name="Inaba K."/>
        </authorList>
    </citation>
    <scope>NUCLEOTIDE SEQUENCE [LARGE SCALE GENOMIC DNA]</scope>
    <source>
        <strain evidence="9">wild type</strain>
    </source>
</reference>
<dbReference type="SUPFAM" id="SSF81901">
    <property type="entry name" value="HCP-like"/>
    <property type="match status" value="1"/>
</dbReference>
<dbReference type="Gene3D" id="1.25.40.10">
    <property type="entry name" value="Tetratricopeptide repeat domain"/>
    <property type="match status" value="2"/>
</dbReference>
<dbReference type="AlphaFoldDB" id="F6VN41"/>
<dbReference type="OMA" id="ERCLYHS"/>
<keyword evidence="6" id="KW-0131">Cell cycle</keyword>
<keyword evidence="4" id="KW-0833">Ubl conjugation pathway</keyword>
<accession>F6VN41</accession>
<dbReference type="STRING" id="7719.ENSCINP00000014260"/>
<name>F6VN41_CIOIN</name>
<dbReference type="GeneTree" id="ENSGT00950000182950"/>
<dbReference type="InterPro" id="IPR011990">
    <property type="entry name" value="TPR-like_helical_dom_sf"/>
</dbReference>
<dbReference type="FunCoup" id="F6VN41">
    <property type="interactions" value="359"/>
</dbReference>
<evidence type="ECO:0000256" key="6">
    <source>
        <dbReference type="ARBA" id="ARBA00023306"/>
    </source>
</evidence>
<evidence type="ECO:0000313" key="10">
    <source>
        <dbReference type="Proteomes" id="UP000008144"/>
    </source>
</evidence>
<dbReference type="GO" id="GO:0005680">
    <property type="term" value="C:anaphase-promoting complex"/>
    <property type="evidence" value="ECO:0000318"/>
    <property type="project" value="GO_Central"/>
</dbReference>
<evidence type="ECO:0000256" key="5">
    <source>
        <dbReference type="ARBA" id="ARBA00022803"/>
    </source>
</evidence>
<keyword evidence="1" id="KW-0132">Cell division</keyword>
<evidence type="ECO:0000256" key="4">
    <source>
        <dbReference type="ARBA" id="ARBA00022786"/>
    </source>
</evidence>
<reference evidence="9" key="4">
    <citation type="submission" date="2025-09" db="UniProtKB">
        <authorList>
            <consortium name="Ensembl"/>
        </authorList>
    </citation>
    <scope>IDENTIFICATION</scope>
</reference>
<evidence type="ECO:0000259" key="8">
    <source>
        <dbReference type="Pfam" id="PF04049"/>
    </source>
</evidence>
<feature type="repeat" description="TPR" evidence="7">
    <location>
        <begin position="364"/>
        <end position="397"/>
    </location>
</feature>
<keyword evidence="2" id="KW-0677">Repeat</keyword>
<feature type="domain" description="Cdc23" evidence="8">
    <location>
        <begin position="14"/>
        <end position="269"/>
    </location>
</feature>
<dbReference type="Proteomes" id="UP000008144">
    <property type="component" value="Chromosome 8"/>
</dbReference>
<sequence length="560" mass="65180">MTRVISESCDKKVIKFEILSAIKQCKKRGLKETTKWLAELSLALDCTPVKPSQDYTEKFYGSSNHFEEPSTPHNKDDDIYELAKSYFDITEYDRAAHILLSSKEGSSHFLHVYSRYLSALRKQQLQHLYNHSTSERALGKNEVLRTLRSDLARKYKSDELDAYLLYLYGILLKKTSEMSTALQRNEVITVLCKSVKKFPMNWAAWHELSSLIPDQQMLSSLELPAHWMKDFFLAQTHGDLINADEALNLYELLKKAGFQESCHIKTQEAISQHNRRIFDEAITLLEEVRAKDPYRLDDMDILSNMYYVKGRRADLAHLAHHCTQVDRYRVETCCIVGNYYSIRTDHEKAVIYFQRALKLNPNYLSAWTLMGHEFTEVKNTSAAIQAYRNAVDLNRRDYRAWYGLGQTYELLKMYYYSLYYYKQAHRLRPFDSRMLMAVGETYEVLKRIEESKMCYRKALAVGDIEGMANIKLAKLYKAESSTEWAAYYYERFAQQAEERGVVEGTSSHTEAFQFLARHHLQQGNALDAAAYYAHKCCEYPEVREDGKAVLRQISHIRGIG</sequence>
<organism evidence="9 10">
    <name type="scientific">Ciona intestinalis</name>
    <name type="common">Transparent sea squirt</name>
    <name type="synonym">Ascidia intestinalis</name>
    <dbReference type="NCBI Taxonomy" id="7719"/>
    <lineage>
        <taxon>Eukaryota</taxon>
        <taxon>Metazoa</taxon>
        <taxon>Chordata</taxon>
        <taxon>Tunicata</taxon>
        <taxon>Ascidiacea</taxon>
        <taxon>Phlebobranchia</taxon>
        <taxon>Cionidae</taxon>
        <taxon>Ciona</taxon>
    </lineage>
</organism>
<reference evidence="9" key="3">
    <citation type="submission" date="2025-08" db="UniProtKB">
        <authorList>
            <consortium name="Ensembl"/>
        </authorList>
    </citation>
    <scope>IDENTIFICATION</scope>
</reference>
<proteinExistence type="predicted"/>
<reference evidence="10" key="1">
    <citation type="journal article" date="2002" name="Science">
        <title>The draft genome of Ciona intestinalis: insights into chordate and vertebrate origins.</title>
        <authorList>
            <person name="Dehal P."/>
            <person name="Satou Y."/>
            <person name="Campbell R.K."/>
            <person name="Chapman J."/>
            <person name="Degnan B."/>
            <person name="De Tomaso A."/>
            <person name="Davidson B."/>
            <person name="Di Gregorio A."/>
            <person name="Gelpke M."/>
            <person name="Goodstein D.M."/>
            <person name="Harafuji N."/>
            <person name="Hastings K.E."/>
            <person name="Ho I."/>
            <person name="Hotta K."/>
            <person name="Huang W."/>
            <person name="Kawashima T."/>
            <person name="Lemaire P."/>
            <person name="Martinez D."/>
            <person name="Meinertzhagen I.A."/>
            <person name="Necula S."/>
            <person name="Nonaka M."/>
            <person name="Putnam N."/>
            <person name="Rash S."/>
            <person name="Saiga H."/>
            <person name="Satake M."/>
            <person name="Terry A."/>
            <person name="Yamada L."/>
            <person name="Wang H.G."/>
            <person name="Awazu S."/>
            <person name="Azumi K."/>
            <person name="Boore J."/>
            <person name="Branno M."/>
            <person name="Chin-Bow S."/>
            <person name="DeSantis R."/>
            <person name="Doyle S."/>
            <person name="Francino P."/>
            <person name="Keys D.N."/>
            <person name="Haga S."/>
            <person name="Hayashi H."/>
            <person name="Hino K."/>
            <person name="Imai K.S."/>
            <person name="Inaba K."/>
            <person name="Kano S."/>
            <person name="Kobayashi K."/>
            <person name="Kobayashi M."/>
            <person name="Lee B.I."/>
            <person name="Makabe K.W."/>
            <person name="Manohar C."/>
            <person name="Matassi G."/>
            <person name="Medina M."/>
            <person name="Mochizuki Y."/>
            <person name="Mount S."/>
            <person name="Morishita T."/>
            <person name="Miura S."/>
            <person name="Nakayama A."/>
            <person name="Nishizaka S."/>
            <person name="Nomoto H."/>
            <person name="Ohta F."/>
            <person name="Oishi K."/>
            <person name="Rigoutsos I."/>
            <person name="Sano M."/>
            <person name="Sasaki A."/>
            <person name="Sasakura Y."/>
            <person name="Shoguchi E."/>
            <person name="Shin-i T."/>
            <person name="Spagnuolo A."/>
            <person name="Stainier D."/>
            <person name="Suzuki M.M."/>
            <person name="Tassy O."/>
            <person name="Takatori N."/>
            <person name="Tokuoka M."/>
            <person name="Yagi K."/>
            <person name="Yoshizaki F."/>
            <person name="Wada S."/>
            <person name="Zhang C."/>
            <person name="Hyatt P.D."/>
            <person name="Larimer F."/>
            <person name="Detter C."/>
            <person name="Doggett N."/>
            <person name="Glavina T."/>
            <person name="Hawkins T."/>
            <person name="Richardson P."/>
            <person name="Lucas S."/>
            <person name="Kohara Y."/>
            <person name="Levine M."/>
            <person name="Satoh N."/>
            <person name="Rokhsar D.S."/>
        </authorList>
    </citation>
    <scope>NUCLEOTIDE SEQUENCE [LARGE SCALE GENOMIC DNA]</scope>
</reference>
<dbReference type="PANTHER" id="PTHR12558:SF10">
    <property type="entry name" value="CELL DIVISION CYCLE PROTEIN 23 HOMOLOG"/>
    <property type="match status" value="1"/>
</dbReference>
<keyword evidence="5 7" id="KW-0802">TPR repeat</keyword>
<evidence type="ECO:0000256" key="3">
    <source>
        <dbReference type="ARBA" id="ARBA00022776"/>
    </source>
</evidence>